<dbReference type="GO" id="GO:0047560">
    <property type="term" value="F:3-dehydrosphinganine reductase activity"/>
    <property type="evidence" value="ECO:0007669"/>
    <property type="project" value="TreeGrafter"/>
</dbReference>
<dbReference type="Proteomes" id="UP000800041">
    <property type="component" value="Unassembled WGS sequence"/>
</dbReference>
<dbReference type="GO" id="GO:0030148">
    <property type="term" value="P:sphingolipid biosynthetic process"/>
    <property type="evidence" value="ECO:0007669"/>
    <property type="project" value="TreeGrafter"/>
</dbReference>
<evidence type="ECO:0000313" key="4">
    <source>
        <dbReference type="Proteomes" id="UP000800041"/>
    </source>
</evidence>
<organism evidence="3 4">
    <name type="scientific">Aulographum hederae CBS 113979</name>
    <dbReference type="NCBI Taxonomy" id="1176131"/>
    <lineage>
        <taxon>Eukaryota</taxon>
        <taxon>Fungi</taxon>
        <taxon>Dikarya</taxon>
        <taxon>Ascomycota</taxon>
        <taxon>Pezizomycotina</taxon>
        <taxon>Dothideomycetes</taxon>
        <taxon>Pleosporomycetidae</taxon>
        <taxon>Aulographales</taxon>
        <taxon>Aulographaceae</taxon>
    </lineage>
</organism>
<dbReference type="InterPro" id="IPR036291">
    <property type="entry name" value="NAD(P)-bd_dom_sf"/>
</dbReference>
<proteinExistence type="predicted"/>
<dbReference type="GO" id="GO:0005789">
    <property type="term" value="C:endoplasmic reticulum membrane"/>
    <property type="evidence" value="ECO:0007669"/>
    <property type="project" value="TreeGrafter"/>
</dbReference>
<dbReference type="AlphaFoldDB" id="A0A6G1GPS9"/>
<keyword evidence="1" id="KW-1133">Transmembrane helix</keyword>
<dbReference type="Gene3D" id="3.40.50.720">
    <property type="entry name" value="NAD(P)-binding Rossmann-like Domain"/>
    <property type="match status" value="1"/>
</dbReference>
<evidence type="ECO:0000313" key="3">
    <source>
        <dbReference type="EMBL" id="KAF1982976.1"/>
    </source>
</evidence>
<keyword evidence="4" id="KW-1185">Reference proteome</keyword>
<keyword evidence="1" id="KW-0812">Transmembrane</keyword>
<protein>
    <submittedName>
        <fullName evidence="3">NAD(P)-binding protein</fullName>
    </submittedName>
</protein>
<dbReference type="EMBL" id="ML977179">
    <property type="protein sequence ID" value="KAF1982976.1"/>
    <property type="molecule type" value="Genomic_DNA"/>
</dbReference>
<dbReference type="InterPro" id="IPR002347">
    <property type="entry name" value="SDR_fam"/>
</dbReference>
<dbReference type="PANTHER" id="PTHR43550:SF3">
    <property type="entry name" value="3-KETODIHYDROSPHINGOSINE REDUCTASE"/>
    <property type="match status" value="1"/>
</dbReference>
<feature type="domain" description="Ketoreductase" evidence="2">
    <location>
        <begin position="43"/>
        <end position="249"/>
    </location>
</feature>
<name>A0A6G1GPS9_9PEZI</name>
<dbReference type="SMART" id="SM00822">
    <property type="entry name" value="PKS_KR"/>
    <property type="match status" value="1"/>
</dbReference>
<keyword evidence="1" id="KW-0472">Membrane</keyword>
<feature type="transmembrane region" description="Helical" evidence="1">
    <location>
        <begin position="12"/>
        <end position="33"/>
    </location>
</feature>
<dbReference type="PRINTS" id="PR00081">
    <property type="entry name" value="GDHRDH"/>
</dbReference>
<dbReference type="PANTHER" id="PTHR43550">
    <property type="entry name" value="3-KETODIHYDROSPHINGOSINE REDUCTASE"/>
    <property type="match status" value="1"/>
</dbReference>
<dbReference type="GO" id="GO:0006666">
    <property type="term" value="P:3-keto-sphinganine metabolic process"/>
    <property type="evidence" value="ECO:0007669"/>
    <property type="project" value="TreeGrafter"/>
</dbReference>
<dbReference type="Pfam" id="PF00106">
    <property type="entry name" value="adh_short"/>
    <property type="match status" value="1"/>
</dbReference>
<evidence type="ECO:0000256" key="1">
    <source>
        <dbReference type="SAM" id="Phobius"/>
    </source>
</evidence>
<dbReference type="SUPFAM" id="SSF51735">
    <property type="entry name" value="NAD(P)-binding Rossmann-fold domains"/>
    <property type="match status" value="1"/>
</dbReference>
<sequence>MSFAFESADNFWLYVCAPVLVAFISLPIMRLFSSKNHFPVNGRTVVITGGSQGMGRALGKLLAQKGANVFIVARDVGKLEAAVEYISAAAQDPQSQRFHYISADLTHSSENIRIIDEITTWNNGSPPDVVWANAGMSTPQLFIETPIETLRSQMEINYWAATYLAHATLKKWLQPLISPPSSSDTKATITSSSSPSLPRHFIFTGSSVCYVGVAGYAPYAPAKAAMRSLCDTLRSELNLYTGAIASARKSSPSSSSASSIPPEIKIHTITPGTISTPGNLYENKSKHPITHILEEGDPVQSEDEVARVAIKALEKGHYLASTQFLGEAMRVSALGGSPRNGVVGVRDVLFGWVCAVAWLVVGPDMERKVWRWGFEHGVEGKAGTA</sequence>
<accession>A0A6G1GPS9</accession>
<evidence type="ECO:0000259" key="2">
    <source>
        <dbReference type="SMART" id="SM00822"/>
    </source>
</evidence>
<gene>
    <name evidence="3" type="ORF">K402DRAFT_456994</name>
</gene>
<dbReference type="InterPro" id="IPR057326">
    <property type="entry name" value="KR_dom"/>
</dbReference>
<dbReference type="OrthoDB" id="10267115at2759"/>
<reference evidence="3" key="1">
    <citation type="journal article" date="2020" name="Stud. Mycol.">
        <title>101 Dothideomycetes genomes: a test case for predicting lifestyles and emergence of pathogens.</title>
        <authorList>
            <person name="Haridas S."/>
            <person name="Albert R."/>
            <person name="Binder M."/>
            <person name="Bloem J."/>
            <person name="Labutti K."/>
            <person name="Salamov A."/>
            <person name="Andreopoulos B."/>
            <person name="Baker S."/>
            <person name="Barry K."/>
            <person name="Bills G."/>
            <person name="Bluhm B."/>
            <person name="Cannon C."/>
            <person name="Castanera R."/>
            <person name="Culley D."/>
            <person name="Daum C."/>
            <person name="Ezra D."/>
            <person name="Gonzalez J."/>
            <person name="Henrissat B."/>
            <person name="Kuo A."/>
            <person name="Liang C."/>
            <person name="Lipzen A."/>
            <person name="Lutzoni F."/>
            <person name="Magnuson J."/>
            <person name="Mondo S."/>
            <person name="Nolan M."/>
            <person name="Ohm R."/>
            <person name="Pangilinan J."/>
            <person name="Park H.-J."/>
            <person name="Ramirez L."/>
            <person name="Alfaro M."/>
            <person name="Sun H."/>
            <person name="Tritt A."/>
            <person name="Yoshinaga Y."/>
            <person name="Zwiers L.-H."/>
            <person name="Turgeon B."/>
            <person name="Goodwin S."/>
            <person name="Spatafora J."/>
            <person name="Crous P."/>
            <person name="Grigoriev I."/>
        </authorList>
    </citation>
    <scope>NUCLEOTIDE SEQUENCE</scope>
    <source>
        <strain evidence="3">CBS 113979</strain>
    </source>
</reference>